<protein>
    <recommendedName>
        <fullName evidence="1">Nucleotidyl transferase domain-containing protein</fullName>
    </recommendedName>
</protein>
<dbReference type="PANTHER" id="PTHR22572">
    <property type="entry name" value="SUGAR-1-PHOSPHATE GUANYL TRANSFERASE"/>
    <property type="match status" value="1"/>
</dbReference>
<dbReference type="InterPro" id="IPR005835">
    <property type="entry name" value="NTP_transferase_dom"/>
</dbReference>
<dbReference type="Proteomes" id="UP000028481">
    <property type="component" value="Chromosome"/>
</dbReference>
<dbReference type="SUPFAM" id="SSF53448">
    <property type="entry name" value="Nucleotide-diphospho-sugar transferases"/>
    <property type="match status" value="1"/>
</dbReference>
<dbReference type="OrthoDB" id="9801899at2"/>
<evidence type="ECO:0000313" key="2">
    <source>
        <dbReference type="EMBL" id="AIH04364.1"/>
    </source>
</evidence>
<dbReference type="AlphaFoldDB" id="A0A075WSV1"/>
<proteinExistence type="predicted"/>
<dbReference type="InterPro" id="IPR050486">
    <property type="entry name" value="Mannose-1P_guanyltransferase"/>
</dbReference>
<accession>A0A075WSV1</accession>
<name>A0A075WSV1_9BACT</name>
<sequence length="235" mass="27163">MVKEAIVLAGGLGTRLRNVIKDIPKPMADINGKPFLEYVLKYLSHMEIKNVVLSVGYKHESIINYFGNSFLNLGLKYSIEEKPLGTGGAIKKSLNLINSKDVFVLNGDTIFLVDLRDFYRFHKSKKSFVTIALKEILNPERYGSVEIDEKSKIRSFYEKGIKKDKTLINGGIYIINKEFFLSQNLPYKFSFEKDFLQKFYKDFDFYGYVSDAYFIDIGIPEDYEKAKNEFEKLSL</sequence>
<dbReference type="Pfam" id="PF00483">
    <property type="entry name" value="NTP_transferase"/>
    <property type="match status" value="1"/>
</dbReference>
<gene>
    <name evidence="2" type="ORF">HL41_06280</name>
</gene>
<feature type="domain" description="Nucleotidyl transferase" evidence="1">
    <location>
        <begin position="5"/>
        <end position="231"/>
    </location>
</feature>
<keyword evidence="3" id="KW-1185">Reference proteome</keyword>
<evidence type="ECO:0000259" key="1">
    <source>
        <dbReference type="Pfam" id="PF00483"/>
    </source>
</evidence>
<dbReference type="RefSeq" id="WP_028843058.1">
    <property type="nucleotide sequence ID" value="NZ_CP008796.1"/>
</dbReference>
<dbReference type="STRING" id="289377.HL41_06280"/>
<evidence type="ECO:0000313" key="3">
    <source>
        <dbReference type="Proteomes" id="UP000028481"/>
    </source>
</evidence>
<dbReference type="KEGG" id="tcm:HL41_06280"/>
<dbReference type="EMBL" id="CP008796">
    <property type="protein sequence ID" value="AIH04364.1"/>
    <property type="molecule type" value="Genomic_DNA"/>
</dbReference>
<dbReference type="eggNOG" id="COG1208">
    <property type="taxonomic scope" value="Bacteria"/>
</dbReference>
<dbReference type="Gene3D" id="3.90.550.10">
    <property type="entry name" value="Spore Coat Polysaccharide Biosynthesis Protein SpsA, Chain A"/>
    <property type="match status" value="1"/>
</dbReference>
<dbReference type="HOGENOM" id="CLU_029499_2_0_0"/>
<organism evidence="2 3">
    <name type="scientific">Thermodesulfobacterium commune DSM 2178</name>
    <dbReference type="NCBI Taxonomy" id="289377"/>
    <lineage>
        <taxon>Bacteria</taxon>
        <taxon>Pseudomonadati</taxon>
        <taxon>Thermodesulfobacteriota</taxon>
        <taxon>Thermodesulfobacteria</taxon>
        <taxon>Thermodesulfobacteriales</taxon>
        <taxon>Thermodesulfobacteriaceae</taxon>
        <taxon>Thermodesulfobacterium</taxon>
    </lineage>
</organism>
<dbReference type="InterPro" id="IPR029044">
    <property type="entry name" value="Nucleotide-diphossugar_trans"/>
</dbReference>
<dbReference type="CDD" id="cd06915">
    <property type="entry name" value="NTP_transferase_WcbM_like"/>
    <property type="match status" value="1"/>
</dbReference>
<dbReference type="PaxDb" id="289377-HL41_06280"/>
<reference evidence="2 3" key="1">
    <citation type="journal article" date="2015" name="Genome Announc.">
        <title>Genome Sequence of a Sulfate-Reducing Thermophilic Bacterium, Thermodesulfobacterium commune DSM 2178T (Phylum Thermodesulfobacteria).</title>
        <authorList>
            <person name="Bhatnagar S."/>
            <person name="Badger J.H."/>
            <person name="Madupu R."/>
            <person name="Khouri H.M."/>
            <person name="O'Connor E.M."/>
            <person name="Robb F.T."/>
            <person name="Ward N.L."/>
            <person name="Eisen J.A."/>
        </authorList>
    </citation>
    <scope>NUCLEOTIDE SEQUENCE [LARGE SCALE GENOMIC DNA]</scope>
    <source>
        <strain evidence="2 3">DSM 2178</strain>
    </source>
</reference>